<keyword evidence="14" id="KW-1185">Reference proteome</keyword>
<feature type="region of interest" description="Disordered" evidence="10">
    <location>
        <begin position="139"/>
        <end position="158"/>
    </location>
</feature>
<dbReference type="PANTHER" id="PTHR30582">
    <property type="entry name" value="L,D-TRANSPEPTIDASE"/>
    <property type="match status" value="1"/>
</dbReference>
<dbReference type="GO" id="GO:0005576">
    <property type="term" value="C:extracellular region"/>
    <property type="evidence" value="ECO:0007669"/>
    <property type="project" value="TreeGrafter"/>
</dbReference>
<evidence type="ECO:0000256" key="1">
    <source>
        <dbReference type="ARBA" id="ARBA00004752"/>
    </source>
</evidence>
<reference evidence="13 14" key="1">
    <citation type="submission" date="2018-12" db="EMBL/GenBank/DDBJ databases">
        <title>bacterium Hansschlegelia zhihuaiae S113.</title>
        <authorList>
            <person name="He J."/>
        </authorList>
    </citation>
    <scope>NUCLEOTIDE SEQUENCE [LARGE SCALE GENOMIC DNA]</scope>
    <source>
        <strain evidence="13 14">S 113</strain>
    </source>
</reference>
<dbReference type="FunFam" id="2.40.440.10:FF:000002">
    <property type="entry name" value="L,D-transpeptidase ErfK/SrfK"/>
    <property type="match status" value="1"/>
</dbReference>
<evidence type="ECO:0000256" key="3">
    <source>
        <dbReference type="ARBA" id="ARBA00022676"/>
    </source>
</evidence>
<evidence type="ECO:0000256" key="10">
    <source>
        <dbReference type="SAM" id="MobiDB-lite"/>
    </source>
</evidence>
<feature type="signal peptide" evidence="11">
    <location>
        <begin position="1"/>
        <end position="22"/>
    </location>
</feature>
<dbReference type="Proteomes" id="UP000289708">
    <property type="component" value="Unassembled WGS sequence"/>
</dbReference>
<evidence type="ECO:0000259" key="12">
    <source>
        <dbReference type="PROSITE" id="PS52029"/>
    </source>
</evidence>
<dbReference type="GO" id="GO:0008360">
    <property type="term" value="P:regulation of cell shape"/>
    <property type="evidence" value="ECO:0007669"/>
    <property type="project" value="UniProtKB-UniRule"/>
</dbReference>
<keyword evidence="4" id="KW-0808">Transferase</keyword>
<evidence type="ECO:0000256" key="11">
    <source>
        <dbReference type="SAM" id="SignalP"/>
    </source>
</evidence>
<keyword evidence="7 9" id="KW-0573">Peptidoglycan synthesis</keyword>
<proteinExistence type="inferred from homology"/>
<dbReference type="GO" id="GO:0016757">
    <property type="term" value="F:glycosyltransferase activity"/>
    <property type="evidence" value="ECO:0007669"/>
    <property type="project" value="UniProtKB-KW"/>
</dbReference>
<evidence type="ECO:0000256" key="7">
    <source>
        <dbReference type="ARBA" id="ARBA00022984"/>
    </source>
</evidence>
<dbReference type="GO" id="GO:0071972">
    <property type="term" value="F:peptidoglycan L,D-transpeptidase activity"/>
    <property type="evidence" value="ECO:0007669"/>
    <property type="project" value="TreeGrafter"/>
</dbReference>
<evidence type="ECO:0000313" key="14">
    <source>
        <dbReference type="Proteomes" id="UP000289708"/>
    </source>
</evidence>
<dbReference type="InterPro" id="IPR050979">
    <property type="entry name" value="LD-transpeptidase"/>
</dbReference>
<dbReference type="GO" id="GO:0071555">
    <property type="term" value="P:cell wall organization"/>
    <property type="evidence" value="ECO:0007669"/>
    <property type="project" value="UniProtKB-UniRule"/>
</dbReference>
<name>A0A4Q0M5H8_9HYPH</name>
<dbReference type="InterPro" id="IPR038063">
    <property type="entry name" value="Transpep_catalytic_dom"/>
</dbReference>
<evidence type="ECO:0000256" key="4">
    <source>
        <dbReference type="ARBA" id="ARBA00022679"/>
    </source>
</evidence>
<sequence length="306" mass="34336">MVRASAAAFFCAVLGLSSAALAPAPAAADPVVIPAPDYVPRGRVVRPAQAYGDEEVRVVRPERRTYGRAYVDDIFEDDDGYYERRSRRIPTYRERARSYDSDYDAVVPRRAYGRDYSARRYQEDGEYGYESIDPDVERLPRRLAGPPSTLGAGEGRRTMDPKFARTTVRYNGSEPANSIVIDTRTRYLYLVQGDGTAIRYGVGVGKEGFTWKGVQKISAKREWPDWHPPAEMRERRPELPVMMAGGPDNPLGARALYLGNTLYRIHGSNEPWTIGRAVSSGCIRMTNEDVIDLYERVNIGTTVKVL</sequence>
<keyword evidence="8 9" id="KW-0961">Cell wall biogenesis/degradation</keyword>
<comment type="pathway">
    <text evidence="1 9">Cell wall biogenesis; peptidoglycan biosynthesis.</text>
</comment>
<evidence type="ECO:0000313" key="13">
    <source>
        <dbReference type="EMBL" id="RXF68247.1"/>
    </source>
</evidence>
<evidence type="ECO:0000256" key="6">
    <source>
        <dbReference type="ARBA" id="ARBA00022960"/>
    </source>
</evidence>
<organism evidence="13 14">
    <name type="scientific">Hansschlegelia zhihuaiae</name>
    <dbReference type="NCBI Taxonomy" id="405005"/>
    <lineage>
        <taxon>Bacteria</taxon>
        <taxon>Pseudomonadati</taxon>
        <taxon>Pseudomonadota</taxon>
        <taxon>Alphaproteobacteria</taxon>
        <taxon>Hyphomicrobiales</taxon>
        <taxon>Methylopilaceae</taxon>
        <taxon>Hansschlegelia</taxon>
    </lineage>
</organism>
<dbReference type="PROSITE" id="PS52029">
    <property type="entry name" value="LD_TPASE"/>
    <property type="match status" value="1"/>
</dbReference>
<feature type="domain" description="L,D-TPase catalytic" evidence="12">
    <location>
        <begin position="177"/>
        <end position="306"/>
    </location>
</feature>
<accession>A0A4Q0M5H8</accession>
<dbReference type="Pfam" id="PF03734">
    <property type="entry name" value="YkuD"/>
    <property type="match status" value="1"/>
</dbReference>
<keyword evidence="3" id="KW-0328">Glycosyltransferase</keyword>
<comment type="similarity">
    <text evidence="2">Belongs to the YkuD family.</text>
</comment>
<dbReference type="PANTHER" id="PTHR30582:SF24">
    <property type="entry name" value="L,D-TRANSPEPTIDASE ERFK_SRFK-RELATED"/>
    <property type="match status" value="1"/>
</dbReference>
<dbReference type="InterPro" id="IPR005490">
    <property type="entry name" value="LD_TPept_cat_dom"/>
</dbReference>
<evidence type="ECO:0000256" key="9">
    <source>
        <dbReference type="PROSITE-ProRule" id="PRU01373"/>
    </source>
</evidence>
<protein>
    <submittedName>
        <fullName evidence="13">L,D-transpeptidase</fullName>
    </submittedName>
</protein>
<keyword evidence="11" id="KW-0732">Signal</keyword>
<dbReference type="Gene3D" id="2.40.440.10">
    <property type="entry name" value="L,D-transpeptidase catalytic domain-like"/>
    <property type="match status" value="1"/>
</dbReference>
<evidence type="ECO:0000256" key="2">
    <source>
        <dbReference type="ARBA" id="ARBA00005992"/>
    </source>
</evidence>
<dbReference type="CDD" id="cd16913">
    <property type="entry name" value="YkuD_like"/>
    <property type="match status" value="1"/>
</dbReference>
<comment type="caution">
    <text evidence="13">The sequence shown here is derived from an EMBL/GenBank/DDBJ whole genome shotgun (WGS) entry which is preliminary data.</text>
</comment>
<dbReference type="SUPFAM" id="SSF141523">
    <property type="entry name" value="L,D-transpeptidase catalytic domain-like"/>
    <property type="match status" value="1"/>
</dbReference>
<evidence type="ECO:0000256" key="5">
    <source>
        <dbReference type="ARBA" id="ARBA00022801"/>
    </source>
</evidence>
<dbReference type="UniPathway" id="UPA00219"/>
<dbReference type="GO" id="GO:0018104">
    <property type="term" value="P:peptidoglycan-protein cross-linking"/>
    <property type="evidence" value="ECO:0007669"/>
    <property type="project" value="TreeGrafter"/>
</dbReference>
<feature type="active site" description="Proton donor/acceptor" evidence="9">
    <location>
        <position position="266"/>
    </location>
</feature>
<dbReference type="EMBL" id="RYFI01000027">
    <property type="protein sequence ID" value="RXF68247.1"/>
    <property type="molecule type" value="Genomic_DNA"/>
</dbReference>
<keyword evidence="6 9" id="KW-0133">Cell shape</keyword>
<feature type="chain" id="PRO_5020578037" evidence="11">
    <location>
        <begin position="23"/>
        <end position="306"/>
    </location>
</feature>
<dbReference type="AlphaFoldDB" id="A0A4Q0M5H8"/>
<gene>
    <name evidence="13" type="ORF">EK403_20335</name>
</gene>
<feature type="active site" description="Nucleophile" evidence="9">
    <location>
        <position position="282"/>
    </location>
</feature>
<dbReference type="RefSeq" id="WP_128779300.1">
    <property type="nucleotide sequence ID" value="NZ_RYFI01000027.1"/>
</dbReference>
<dbReference type="OrthoDB" id="9813664at2"/>
<evidence type="ECO:0000256" key="8">
    <source>
        <dbReference type="ARBA" id="ARBA00023316"/>
    </source>
</evidence>
<keyword evidence="5" id="KW-0378">Hydrolase</keyword>